<keyword evidence="3 6" id="KW-0479">Metal-binding</keyword>
<feature type="signal peptide" evidence="7">
    <location>
        <begin position="1"/>
        <end position="19"/>
    </location>
</feature>
<evidence type="ECO:0000256" key="6">
    <source>
        <dbReference type="PROSITE-ProRule" id="PRU00433"/>
    </source>
</evidence>
<evidence type="ECO:0000256" key="3">
    <source>
        <dbReference type="ARBA" id="ARBA00022723"/>
    </source>
</evidence>
<organism evidence="9 10">
    <name type="scientific">Sphingomonas tabacisoli</name>
    <dbReference type="NCBI Taxonomy" id="2249466"/>
    <lineage>
        <taxon>Bacteria</taxon>
        <taxon>Pseudomonadati</taxon>
        <taxon>Pseudomonadota</taxon>
        <taxon>Alphaproteobacteria</taxon>
        <taxon>Sphingomonadales</taxon>
        <taxon>Sphingomonadaceae</taxon>
        <taxon>Sphingomonas</taxon>
    </lineage>
</organism>
<feature type="domain" description="Cytochrome c" evidence="8">
    <location>
        <begin position="13"/>
        <end position="115"/>
    </location>
</feature>
<dbReference type="Proteomes" id="UP001597115">
    <property type="component" value="Unassembled WGS sequence"/>
</dbReference>
<keyword evidence="2 6" id="KW-0349">Heme</keyword>
<evidence type="ECO:0000256" key="1">
    <source>
        <dbReference type="ARBA" id="ARBA00022448"/>
    </source>
</evidence>
<dbReference type="PROSITE" id="PS51007">
    <property type="entry name" value="CYTC"/>
    <property type="match status" value="1"/>
</dbReference>
<keyword evidence="10" id="KW-1185">Reference proteome</keyword>
<evidence type="ECO:0000256" key="5">
    <source>
        <dbReference type="ARBA" id="ARBA00023004"/>
    </source>
</evidence>
<protein>
    <submittedName>
        <fullName evidence="9">C-type cytochrome</fullName>
    </submittedName>
</protein>
<name>A0ABW4HYY3_9SPHN</name>
<evidence type="ECO:0000259" key="8">
    <source>
        <dbReference type="PROSITE" id="PS51007"/>
    </source>
</evidence>
<evidence type="ECO:0000256" key="2">
    <source>
        <dbReference type="ARBA" id="ARBA00022617"/>
    </source>
</evidence>
<keyword evidence="4" id="KW-0249">Electron transport</keyword>
<comment type="caution">
    <text evidence="9">The sequence shown here is derived from an EMBL/GenBank/DDBJ whole genome shotgun (WGS) entry which is preliminary data.</text>
</comment>
<reference evidence="10" key="1">
    <citation type="journal article" date="2019" name="Int. J. Syst. Evol. Microbiol.">
        <title>The Global Catalogue of Microorganisms (GCM) 10K type strain sequencing project: providing services to taxonomists for standard genome sequencing and annotation.</title>
        <authorList>
            <consortium name="The Broad Institute Genomics Platform"/>
            <consortium name="The Broad Institute Genome Sequencing Center for Infectious Disease"/>
            <person name="Wu L."/>
            <person name="Ma J."/>
        </authorList>
    </citation>
    <scope>NUCLEOTIDE SEQUENCE [LARGE SCALE GENOMIC DNA]</scope>
    <source>
        <strain evidence="10">CGMCC 1.16275</strain>
    </source>
</reference>
<dbReference type="SUPFAM" id="SSF46626">
    <property type="entry name" value="Cytochrome c"/>
    <property type="match status" value="1"/>
</dbReference>
<dbReference type="InterPro" id="IPR002327">
    <property type="entry name" value="Cyt_c_1A/1B"/>
</dbReference>
<dbReference type="Pfam" id="PF00034">
    <property type="entry name" value="Cytochrom_C"/>
    <property type="match status" value="1"/>
</dbReference>
<evidence type="ECO:0000256" key="7">
    <source>
        <dbReference type="SAM" id="SignalP"/>
    </source>
</evidence>
<dbReference type="PRINTS" id="PR00604">
    <property type="entry name" value="CYTCHRMECIAB"/>
</dbReference>
<dbReference type="RefSeq" id="WP_380886840.1">
    <property type="nucleotide sequence ID" value="NZ_JBHUDY010000001.1"/>
</dbReference>
<evidence type="ECO:0000256" key="4">
    <source>
        <dbReference type="ARBA" id="ARBA00022982"/>
    </source>
</evidence>
<dbReference type="InterPro" id="IPR036909">
    <property type="entry name" value="Cyt_c-like_dom_sf"/>
</dbReference>
<proteinExistence type="predicted"/>
<accession>A0ABW4HYY3</accession>
<sequence>MRKLLGLVGIVLGAGAAGAQMDPSFAQCAACHTVAPNQNRLGPTLYKIVGRPKASVPGFNYSPAMKAQKGVWSEAELNAYIANPRAKVPGNRMVYAGMPDATKRAKLIAWLKSIK</sequence>
<dbReference type="InterPro" id="IPR009056">
    <property type="entry name" value="Cyt_c-like_dom"/>
</dbReference>
<gene>
    <name evidence="9" type="ORF">ACFSCW_03225</name>
</gene>
<dbReference type="PANTHER" id="PTHR11961">
    <property type="entry name" value="CYTOCHROME C"/>
    <property type="match status" value="1"/>
</dbReference>
<keyword evidence="5 6" id="KW-0408">Iron</keyword>
<dbReference type="EMBL" id="JBHUDY010000001">
    <property type="protein sequence ID" value="MFD1610809.1"/>
    <property type="molecule type" value="Genomic_DNA"/>
</dbReference>
<feature type="chain" id="PRO_5047502175" evidence="7">
    <location>
        <begin position="20"/>
        <end position="115"/>
    </location>
</feature>
<keyword evidence="1" id="KW-0813">Transport</keyword>
<evidence type="ECO:0000313" key="10">
    <source>
        <dbReference type="Proteomes" id="UP001597115"/>
    </source>
</evidence>
<dbReference type="Gene3D" id="1.10.760.10">
    <property type="entry name" value="Cytochrome c-like domain"/>
    <property type="match status" value="1"/>
</dbReference>
<keyword evidence="7" id="KW-0732">Signal</keyword>
<evidence type="ECO:0000313" key="9">
    <source>
        <dbReference type="EMBL" id="MFD1610809.1"/>
    </source>
</evidence>